<dbReference type="InterPro" id="IPR000983">
    <property type="entry name" value="Bac_GSPG_pilin"/>
</dbReference>
<sequence length="164" mass="17995">MKETNAAHQHGYTVVELAVVSGIVGLLAAIAIPTFQGSRDNARIVTLENDLRLYEQTFNTFKLDNGDYPSSVSSAGVIPSGLEGDMSAAWKLPSPIGGTYRWVYSIADEPEDSVGYIEIVHSSLYPIIIDQSRLQTIDEQIDNGDPDSGSFRIHGENLRYYLSL</sequence>
<evidence type="ECO:0000256" key="2">
    <source>
        <dbReference type="SAM" id="Phobius"/>
    </source>
</evidence>
<evidence type="ECO:0000313" key="3">
    <source>
        <dbReference type="EMBL" id="MDQ8194577.1"/>
    </source>
</evidence>
<organism evidence="3 4">
    <name type="scientific">Thalassobacterium sedimentorum</name>
    <dbReference type="NCBI Taxonomy" id="3041258"/>
    <lineage>
        <taxon>Bacteria</taxon>
        <taxon>Pseudomonadati</taxon>
        <taxon>Verrucomicrobiota</taxon>
        <taxon>Opitutia</taxon>
        <taxon>Puniceicoccales</taxon>
        <taxon>Coraliomargaritaceae</taxon>
        <taxon>Thalassobacterium</taxon>
    </lineage>
</organism>
<dbReference type="SUPFAM" id="SSF54523">
    <property type="entry name" value="Pili subunits"/>
    <property type="match status" value="1"/>
</dbReference>
<reference evidence="3 4" key="1">
    <citation type="submission" date="2023-04" db="EMBL/GenBank/DDBJ databases">
        <title>A novel bacteria isolated from coastal sediment.</title>
        <authorList>
            <person name="Liu X.-J."/>
            <person name="Du Z.-J."/>
        </authorList>
    </citation>
    <scope>NUCLEOTIDE SEQUENCE [LARGE SCALE GENOMIC DNA]</scope>
    <source>
        <strain evidence="3 4">SDUM461004</strain>
    </source>
</reference>
<dbReference type="InterPro" id="IPR045584">
    <property type="entry name" value="Pilin-like"/>
</dbReference>
<dbReference type="NCBIfam" id="TIGR02532">
    <property type="entry name" value="IV_pilin_GFxxxE"/>
    <property type="match status" value="1"/>
</dbReference>
<feature type="transmembrane region" description="Helical" evidence="2">
    <location>
        <begin position="12"/>
        <end position="35"/>
    </location>
</feature>
<comment type="caution">
    <text evidence="3">The sequence shown here is derived from an EMBL/GenBank/DDBJ whole genome shotgun (WGS) entry which is preliminary data.</text>
</comment>
<evidence type="ECO:0000313" key="4">
    <source>
        <dbReference type="Proteomes" id="UP001243717"/>
    </source>
</evidence>
<dbReference type="InterPro" id="IPR012902">
    <property type="entry name" value="N_methyl_site"/>
</dbReference>
<protein>
    <submittedName>
        <fullName evidence="3">Prepilin-type N-terminal cleavage/methylation domain-containing protein</fullName>
    </submittedName>
</protein>
<accession>A0ABU1AID5</accession>
<keyword evidence="4" id="KW-1185">Reference proteome</keyword>
<dbReference type="Gene3D" id="3.30.700.10">
    <property type="entry name" value="Glycoprotein, Type 4 Pilin"/>
    <property type="match status" value="1"/>
</dbReference>
<keyword evidence="2" id="KW-1133">Transmembrane helix</keyword>
<dbReference type="PRINTS" id="PR00813">
    <property type="entry name" value="BCTERIALGSPG"/>
</dbReference>
<keyword evidence="2" id="KW-0812">Transmembrane</keyword>
<dbReference type="RefSeq" id="WP_308985045.1">
    <property type="nucleotide sequence ID" value="NZ_JARXIC010000012.1"/>
</dbReference>
<name>A0ABU1AID5_9BACT</name>
<keyword evidence="1" id="KW-0488">Methylation</keyword>
<keyword evidence="2" id="KW-0472">Membrane</keyword>
<proteinExistence type="predicted"/>
<evidence type="ECO:0000256" key="1">
    <source>
        <dbReference type="ARBA" id="ARBA00022481"/>
    </source>
</evidence>
<dbReference type="Proteomes" id="UP001243717">
    <property type="component" value="Unassembled WGS sequence"/>
</dbReference>
<gene>
    <name evidence="3" type="ORF">QEH59_09080</name>
</gene>
<dbReference type="EMBL" id="JARXIC010000012">
    <property type="protein sequence ID" value="MDQ8194577.1"/>
    <property type="molecule type" value="Genomic_DNA"/>
</dbReference>